<evidence type="ECO:0000256" key="1">
    <source>
        <dbReference type="SAM" id="Phobius"/>
    </source>
</evidence>
<comment type="caution">
    <text evidence="2">The sequence shown here is derived from an EMBL/GenBank/DDBJ whole genome shotgun (WGS) entry which is preliminary data.</text>
</comment>
<dbReference type="OrthoDB" id="2157498at2759"/>
<evidence type="ECO:0000313" key="2">
    <source>
        <dbReference type="EMBL" id="KAG0690752.1"/>
    </source>
</evidence>
<dbReference type="Pfam" id="PF15159">
    <property type="entry name" value="PIG-Y"/>
    <property type="match status" value="1"/>
</dbReference>
<evidence type="ECO:0000313" key="3">
    <source>
        <dbReference type="Proteomes" id="UP000697127"/>
    </source>
</evidence>
<feature type="transmembrane region" description="Helical" evidence="1">
    <location>
        <begin position="140"/>
        <end position="161"/>
    </location>
</feature>
<keyword evidence="1" id="KW-0472">Membrane</keyword>
<protein>
    <submittedName>
        <fullName evidence="2">Uncharacterized protein</fullName>
    </submittedName>
</protein>
<sequence length="174" mass="20781">MPSLKTYDNPQSTGQYESNELKIHEPQINRDTRIEKCIPSQKYKRKYKLVSPSTLSNMHTENDEEYEQQEEYLRNLKIYGYLIIITTWCVFVVTIGTIFNLWQWCFKINPKYIDMLKSTSWVNFILEDINQQNVNVVDNYYILLFILTFVILWIWAVDSWISMKLFRHSKGGGS</sequence>
<accession>A0A9P7BFN1</accession>
<name>A0A9P7BFN1_9ASCO</name>
<dbReference type="EMBL" id="PUHW01000019">
    <property type="protein sequence ID" value="KAG0690752.1"/>
    <property type="molecule type" value="Genomic_DNA"/>
</dbReference>
<dbReference type="PANTHER" id="PTHR39400">
    <property type="entry name" value="YALI0E29227P"/>
    <property type="match status" value="1"/>
</dbReference>
<dbReference type="AlphaFoldDB" id="A0A9P7BFN1"/>
<proteinExistence type="predicted"/>
<dbReference type="Proteomes" id="UP000697127">
    <property type="component" value="Unassembled WGS sequence"/>
</dbReference>
<keyword evidence="1" id="KW-0812">Transmembrane</keyword>
<keyword evidence="1" id="KW-1133">Transmembrane helix</keyword>
<dbReference type="InterPro" id="IPR029164">
    <property type="entry name" value="PIG-Y"/>
</dbReference>
<gene>
    <name evidence="2" type="ORF">C6P40_001484</name>
</gene>
<feature type="transmembrane region" description="Helical" evidence="1">
    <location>
        <begin position="78"/>
        <end position="102"/>
    </location>
</feature>
<reference evidence="2" key="1">
    <citation type="submission" date="2020-11" db="EMBL/GenBank/DDBJ databases">
        <title>Kefir isolates.</title>
        <authorList>
            <person name="Marcisauskas S."/>
            <person name="Kim Y."/>
            <person name="Blasche S."/>
        </authorList>
    </citation>
    <scope>NUCLEOTIDE SEQUENCE</scope>
    <source>
        <strain evidence="2">Olga-1</strain>
    </source>
</reference>
<organism evidence="2 3">
    <name type="scientific">Pichia californica</name>
    <dbReference type="NCBI Taxonomy" id="460514"/>
    <lineage>
        <taxon>Eukaryota</taxon>
        <taxon>Fungi</taxon>
        <taxon>Dikarya</taxon>
        <taxon>Ascomycota</taxon>
        <taxon>Saccharomycotina</taxon>
        <taxon>Pichiomycetes</taxon>
        <taxon>Pichiales</taxon>
        <taxon>Pichiaceae</taxon>
        <taxon>Pichia</taxon>
    </lineage>
</organism>
<dbReference type="PANTHER" id="PTHR39400:SF1">
    <property type="entry name" value="PIG-P DOMAIN-CONTAINING PROTEIN"/>
    <property type="match status" value="1"/>
</dbReference>
<keyword evidence="3" id="KW-1185">Reference proteome</keyword>